<dbReference type="AlphaFoldDB" id="A0A1G8BPA0"/>
<dbReference type="Gene3D" id="3.30.530.20">
    <property type="match status" value="1"/>
</dbReference>
<sequence>MYEITAETVITGDLAVIWETATDVGGWSAWDPHEEAARLDGEFAVGGRGWSKPHGGPATDWTITEVVPCERWASECGLPGGGLAGVNTFERHGDGRVRCVKTVRVSGPLVPLFRLYFGRRIRRDMYRTFAALEREAWRRAGLERRVEGAA</sequence>
<name>A0A1G8BPA0_9ACTN</name>
<dbReference type="RefSeq" id="WP_176993003.1">
    <property type="nucleotide sequence ID" value="NZ_FNDJ01000002.1"/>
</dbReference>
<reference evidence="1 2" key="1">
    <citation type="submission" date="2016-10" db="EMBL/GenBank/DDBJ databases">
        <authorList>
            <person name="de Groot N.N."/>
        </authorList>
    </citation>
    <scope>NUCLEOTIDE SEQUENCE [LARGE SCALE GENOMIC DNA]</scope>
    <source>
        <strain evidence="1 2">CGMCC 4.6533</strain>
    </source>
</reference>
<gene>
    <name evidence="1" type="ORF">SAMN05421869_10284</name>
</gene>
<dbReference type="STRING" id="633440.SAMN05421869_10284"/>
<evidence type="ECO:0000313" key="2">
    <source>
        <dbReference type="Proteomes" id="UP000199202"/>
    </source>
</evidence>
<dbReference type="Proteomes" id="UP000199202">
    <property type="component" value="Unassembled WGS sequence"/>
</dbReference>
<protein>
    <submittedName>
        <fullName evidence="1">Polyketide cyclase / dehydrase and lipid transport</fullName>
    </submittedName>
</protein>
<organism evidence="1 2">
    <name type="scientific">Nonomuraea jiangxiensis</name>
    <dbReference type="NCBI Taxonomy" id="633440"/>
    <lineage>
        <taxon>Bacteria</taxon>
        <taxon>Bacillati</taxon>
        <taxon>Actinomycetota</taxon>
        <taxon>Actinomycetes</taxon>
        <taxon>Streptosporangiales</taxon>
        <taxon>Streptosporangiaceae</taxon>
        <taxon>Nonomuraea</taxon>
    </lineage>
</organism>
<accession>A0A1G8BPA0</accession>
<dbReference type="Pfam" id="PF10604">
    <property type="entry name" value="Polyketide_cyc2"/>
    <property type="match status" value="1"/>
</dbReference>
<evidence type="ECO:0000313" key="1">
    <source>
        <dbReference type="EMBL" id="SDH35027.1"/>
    </source>
</evidence>
<proteinExistence type="predicted"/>
<dbReference type="SUPFAM" id="SSF55961">
    <property type="entry name" value="Bet v1-like"/>
    <property type="match status" value="1"/>
</dbReference>
<dbReference type="EMBL" id="FNDJ01000002">
    <property type="protein sequence ID" value="SDH35027.1"/>
    <property type="molecule type" value="Genomic_DNA"/>
</dbReference>
<dbReference type="InterPro" id="IPR023393">
    <property type="entry name" value="START-like_dom_sf"/>
</dbReference>
<keyword evidence="2" id="KW-1185">Reference proteome</keyword>
<dbReference type="InterPro" id="IPR019587">
    <property type="entry name" value="Polyketide_cyclase/dehydratase"/>
</dbReference>